<dbReference type="InterPro" id="IPR046346">
    <property type="entry name" value="Aminoacid_DH-like_N_sf"/>
</dbReference>
<dbReference type="EMBL" id="UINC01001594">
    <property type="protein sequence ID" value="SUZ84490.1"/>
    <property type="molecule type" value="Genomic_DNA"/>
</dbReference>
<dbReference type="InterPro" id="IPR013708">
    <property type="entry name" value="Shikimate_DH-bd_N"/>
</dbReference>
<feature type="domain" description="SDH C-terminal" evidence="8">
    <location>
        <begin position="202"/>
        <end position="232"/>
    </location>
</feature>
<dbReference type="InterPro" id="IPR036291">
    <property type="entry name" value="NAD(P)-bd_dom_sf"/>
</dbReference>
<keyword evidence="4" id="KW-0560">Oxidoreductase</keyword>
<dbReference type="GO" id="GO:0009073">
    <property type="term" value="P:aromatic amino acid family biosynthetic process"/>
    <property type="evidence" value="ECO:0007669"/>
    <property type="project" value="UniProtKB-KW"/>
</dbReference>
<accession>A0A381QZ96</accession>
<dbReference type="PANTHER" id="PTHR21089:SF1">
    <property type="entry name" value="BIFUNCTIONAL 3-DEHYDROQUINATE DEHYDRATASE_SHIKIMATE DEHYDROGENASE, CHLOROPLASTIC"/>
    <property type="match status" value="1"/>
</dbReference>
<dbReference type="GO" id="GO:0019632">
    <property type="term" value="P:shikimate metabolic process"/>
    <property type="evidence" value="ECO:0007669"/>
    <property type="project" value="InterPro"/>
</dbReference>
<gene>
    <name evidence="9" type="ORF">METZ01_LOCUS37344</name>
</gene>
<reference evidence="9" key="1">
    <citation type="submission" date="2018-05" db="EMBL/GenBank/DDBJ databases">
        <authorList>
            <person name="Lanie J.A."/>
            <person name="Ng W.-L."/>
            <person name="Kazmierczak K.M."/>
            <person name="Andrzejewski T.M."/>
            <person name="Davidsen T.M."/>
            <person name="Wayne K.J."/>
            <person name="Tettelin H."/>
            <person name="Glass J.I."/>
            <person name="Rusch D."/>
            <person name="Podicherti R."/>
            <person name="Tsui H.-C.T."/>
            <person name="Winkler M.E."/>
        </authorList>
    </citation>
    <scope>NUCLEOTIDE SEQUENCE</scope>
</reference>
<evidence type="ECO:0000313" key="9">
    <source>
        <dbReference type="EMBL" id="SUZ84490.1"/>
    </source>
</evidence>
<dbReference type="GO" id="GO:0004764">
    <property type="term" value="F:shikimate 3-dehydrogenase (NADP+) activity"/>
    <property type="evidence" value="ECO:0007669"/>
    <property type="project" value="UniProtKB-EC"/>
</dbReference>
<proteinExistence type="predicted"/>
<dbReference type="GO" id="GO:0005829">
    <property type="term" value="C:cytosol"/>
    <property type="evidence" value="ECO:0007669"/>
    <property type="project" value="TreeGrafter"/>
</dbReference>
<dbReference type="GO" id="GO:0050661">
    <property type="term" value="F:NADP binding"/>
    <property type="evidence" value="ECO:0007669"/>
    <property type="project" value="InterPro"/>
</dbReference>
<evidence type="ECO:0000256" key="2">
    <source>
        <dbReference type="ARBA" id="ARBA00022605"/>
    </source>
</evidence>
<evidence type="ECO:0000256" key="1">
    <source>
        <dbReference type="ARBA" id="ARBA00012962"/>
    </source>
</evidence>
<evidence type="ECO:0000256" key="5">
    <source>
        <dbReference type="ARBA" id="ARBA00023141"/>
    </source>
</evidence>
<dbReference type="AlphaFoldDB" id="A0A381QZ96"/>
<protein>
    <recommendedName>
        <fullName evidence="1">shikimate dehydrogenase (NADP(+))</fullName>
        <ecNumber evidence="1">1.1.1.25</ecNumber>
    </recommendedName>
</protein>
<evidence type="ECO:0000256" key="3">
    <source>
        <dbReference type="ARBA" id="ARBA00022857"/>
    </source>
</evidence>
<dbReference type="SUPFAM" id="SSF51735">
    <property type="entry name" value="NAD(P)-binding Rossmann-fold domains"/>
    <property type="match status" value="1"/>
</dbReference>
<name>A0A381QZ96_9ZZZZ</name>
<feature type="domain" description="Shikimate dehydrogenase substrate binding N-terminal" evidence="7">
    <location>
        <begin position="1"/>
        <end position="58"/>
    </location>
</feature>
<dbReference type="Pfam" id="PF01488">
    <property type="entry name" value="Shikimate_DH"/>
    <property type="match status" value="1"/>
</dbReference>
<keyword evidence="3" id="KW-0521">NADP</keyword>
<evidence type="ECO:0000259" key="7">
    <source>
        <dbReference type="Pfam" id="PF08501"/>
    </source>
</evidence>
<dbReference type="NCBIfam" id="TIGR00507">
    <property type="entry name" value="aroE"/>
    <property type="match status" value="1"/>
</dbReference>
<keyword evidence="5" id="KW-0057">Aromatic amino acid biosynthesis</keyword>
<dbReference type="Gene3D" id="3.40.50.720">
    <property type="entry name" value="NAD(P)-binding Rossmann-like Domain"/>
    <property type="match status" value="1"/>
</dbReference>
<dbReference type="EC" id="1.1.1.25" evidence="1"/>
<dbReference type="InterPro" id="IPR041121">
    <property type="entry name" value="SDH_C"/>
</dbReference>
<dbReference type="SUPFAM" id="SSF53223">
    <property type="entry name" value="Aminoacid dehydrogenase-like, N-terminal domain"/>
    <property type="match status" value="1"/>
</dbReference>
<dbReference type="GO" id="GO:0008652">
    <property type="term" value="P:amino acid biosynthetic process"/>
    <property type="evidence" value="ECO:0007669"/>
    <property type="project" value="UniProtKB-KW"/>
</dbReference>
<dbReference type="UniPathway" id="UPA00053">
    <property type="reaction ID" value="UER00087"/>
</dbReference>
<dbReference type="Gene3D" id="3.40.50.10860">
    <property type="entry name" value="Leucine Dehydrogenase, chain A, domain 1"/>
    <property type="match status" value="1"/>
</dbReference>
<evidence type="ECO:0000259" key="6">
    <source>
        <dbReference type="Pfam" id="PF01488"/>
    </source>
</evidence>
<dbReference type="InterPro" id="IPR011342">
    <property type="entry name" value="Shikimate_DH"/>
</dbReference>
<dbReference type="GO" id="GO:0009423">
    <property type="term" value="P:chorismate biosynthetic process"/>
    <property type="evidence" value="ECO:0007669"/>
    <property type="project" value="UniProtKB-UniPathway"/>
</dbReference>
<dbReference type="Pfam" id="PF08501">
    <property type="entry name" value="Shikimate_dh_N"/>
    <property type="match status" value="1"/>
</dbReference>
<evidence type="ECO:0000256" key="4">
    <source>
        <dbReference type="ARBA" id="ARBA00023002"/>
    </source>
</evidence>
<dbReference type="InterPro" id="IPR022893">
    <property type="entry name" value="Shikimate_DH_fam"/>
</dbReference>
<dbReference type="InterPro" id="IPR006151">
    <property type="entry name" value="Shikm_DH/Glu-tRNA_Rdtase"/>
</dbReference>
<evidence type="ECO:0000259" key="8">
    <source>
        <dbReference type="Pfam" id="PF18317"/>
    </source>
</evidence>
<keyword evidence="2" id="KW-0028">Amino-acid biosynthesis</keyword>
<dbReference type="CDD" id="cd01065">
    <property type="entry name" value="NAD_bind_Shikimate_DH"/>
    <property type="match status" value="1"/>
</dbReference>
<sequence>MTYSVIETPIDAFEARVAEFFDAGGCGLNVTVPFKSRACDWVDCLDEYSREAGAVNTIRVTKEGFEGFNTDGIGLMRDLERLGWSPRNARVLILGAGGAARGILGPLLRASVRAVMIANRTPEKARHLADQFEDVGWAGLDKVGGVWDIVINATSAGLDGDGAIVARERLRNAYCYDLYYRSDGDTPFVTWAQKVALGASDGLGMLVEQAAEAFRIWRGHKPDTDLVLQRLRRHA</sequence>
<organism evidence="9">
    <name type="scientific">marine metagenome</name>
    <dbReference type="NCBI Taxonomy" id="408172"/>
    <lineage>
        <taxon>unclassified sequences</taxon>
        <taxon>metagenomes</taxon>
        <taxon>ecological metagenomes</taxon>
    </lineage>
</organism>
<feature type="domain" description="Quinate/shikimate 5-dehydrogenase/glutamyl-tRNA reductase" evidence="6">
    <location>
        <begin position="87"/>
        <end position="156"/>
    </location>
</feature>
<dbReference type="NCBIfam" id="NF001310">
    <property type="entry name" value="PRK00258.1-2"/>
    <property type="match status" value="1"/>
</dbReference>
<dbReference type="Pfam" id="PF18317">
    <property type="entry name" value="SDH_C"/>
    <property type="match status" value="1"/>
</dbReference>
<dbReference type="PANTHER" id="PTHR21089">
    <property type="entry name" value="SHIKIMATE DEHYDROGENASE"/>
    <property type="match status" value="1"/>
</dbReference>